<proteinExistence type="predicted"/>
<dbReference type="InterPro" id="IPR045076">
    <property type="entry name" value="MutS"/>
</dbReference>
<evidence type="ECO:0000256" key="2">
    <source>
        <dbReference type="ARBA" id="ARBA00022840"/>
    </source>
</evidence>
<dbReference type="Proteomes" id="UP001597476">
    <property type="component" value="Unassembled WGS sequence"/>
</dbReference>
<dbReference type="SMART" id="SM00534">
    <property type="entry name" value="MUTSac"/>
    <property type="match status" value="1"/>
</dbReference>
<feature type="transmembrane region" description="Helical" evidence="4">
    <location>
        <begin position="236"/>
        <end position="255"/>
    </location>
</feature>
<keyword evidence="4" id="KW-1133">Transmembrane helix</keyword>
<dbReference type="Pfam" id="PF00488">
    <property type="entry name" value="MutS_V"/>
    <property type="match status" value="1"/>
</dbReference>
<keyword evidence="4" id="KW-0812">Transmembrane</keyword>
<reference evidence="7" key="1">
    <citation type="journal article" date="2019" name="Int. J. Syst. Evol. Microbiol.">
        <title>The Global Catalogue of Microorganisms (GCM) 10K type strain sequencing project: providing services to taxonomists for standard genome sequencing and annotation.</title>
        <authorList>
            <consortium name="The Broad Institute Genomics Platform"/>
            <consortium name="The Broad Institute Genome Sequencing Center for Infectious Disease"/>
            <person name="Wu L."/>
            <person name="Ma J."/>
        </authorList>
    </citation>
    <scope>NUCLEOTIDE SEQUENCE [LARGE SCALE GENOMIC DNA]</scope>
    <source>
        <strain evidence="7">KCTC 42398</strain>
    </source>
</reference>
<accession>A0ABW5TAX7</accession>
<comment type="caution">
    <text evidence="6">The sequence shown here is derived from an EMBL/GenBank/DDBJ whole genome shotgun (WGS) entry which is preliminary data.</text>
</comment>
<keyword evidence="7" id="KW-1185">Reference proteome</keyword>
<feature type="domain" description="DNA mismatch repair proteins mutS family" evidence="5">
    <location>
        <begin position="416"/>
        <end position="588"/>
    </location>
</feature>
<evidence type="ECO:0000313" key="7">
    <source>
        <dbReference type="Proteomes" id="UP001597476"/>
    </source>
</evidence>
<gene>
    <name evidence="6" type="ORF">ACFSR8_08045</name>
</gene>
<feature type="transmembrane region" description="Helical" evidence="4">
    <location>
        <begin position="53"/>
        <end position="69"/>
    </location>
</feature>
<dbReference type="InterPro" id="IPR000432">
    <property type="entry name" value="DNA_mismatch_repair_MutS_C"/>
</dbReference>
<sequence>METPLDYYKKHLTKYQAEVKTLKKRLTKLSFFRVLVFVATGLALYLFFERWQIALVLGLVGAGVFLYLLSKYTDAKHLRDFNKALVNINEDEIEIASGNFHDRADGKTFENPSHQYSLDIDLFGRGSFFQYTNRTTINEGTQQLAQALLANKTDGIKVRQEAIKELASKPEWRQFYTASASLIKVEIPAKLIINWLKDYQSFLPKAIKWLPIGFSAISVLMSVLTIFNWIENQMAIVYWLLFGLAISGVYVKKINQLSSNTDRLKDTFRQYAVLLDYIEKETFTSELLLEKQSKIQSENEKASHIFKRLSKSLGALDNRNNFLGAIFGNGLFLMDIRNSYNIEMWIESYASKVSDWFEVVSFFDAYNSLGNFAFNHPEYVFPHIRNNNCVIRATNLGHPLLDSDKRVPSDLSINEEQFFIVTGANMAGKSTFLRTVSLHILMANMGLPVCATSSEYTPVKLITSMRTSDSLTDDSSYFFSELSRLKYIVDAIQKESYFIVLDEILKGTNSTDKAIGSKKFVEKLVASKATGIIATHDLSLCDIETELDDVKNYYFDAEIINDELFFDYKLKQGICQNMNASFLLKKMEIV</sequence>
<dbReference type="RefSeq" id="WP_380290835.1">
    <property type="nucleotide sequence ID" value="NZ_JBHULY010000014.1"/>
</dbReference>
<evidence type="ECO:0000256" key="4">
    <source>
        <dbReference type="SAM" id="Phobius"/>
    </source>
</evidence>
<feature type="transmembrane region" description="Helical" evidence="4">
    <location>
        <begin position="30"/>
        <end position="47"/>
    </location>
</feature>
<feature type="transmembrane region" description="Helical" evidence="4">
    <location>
        <begin position="209"/>
        <end position="230"/>
    </location>
</feature>
<keyword evidence="3" id="KW-0238">DNA-binding</keyword>
<keyword evidence="2" id="KW-0067">ATP-binding</keyword>
<organism evidence="6 7">
    <name type="scientific">Hyunsoonleella rubra</name>
    <dbReference type="NCBI Taxonomy" id="1737062"/>
    <lineage>
        <taxon>Bacteria</taxon>
        <taxon>Pseudomonadati</taxon>
        <taxon>Bacteroidota</taxon>
        <taxon>Flavobacteriia</taxon>
        <taxon>Flavobacteriales</taxon>
        <taxon>Flavobacteriaceae</taxon>
    </lineage>
</organism>
<evidence type="ECO:0000256" key="1">
    <source>
        <dbReference type="ARBA" id="ARBA00022741"/>
    </source>
</evidence>
<evidence type="ECO:0000256" key="3">
    <source>
        <dbReference type="ARBA" id="ARBA00023125"/>
    </source>
</evidence>
<protein>
    <submittedName>
        <fullName evidence="6">DNA mismatch repair protein MutS</fullName>
    </submittedName>
</protein>
<evidence type="ECO:0000259" key="5">
    <source>
        <dbReference type="SMART" id="SM00534"/>
    </source>
</evidence>
<keyword evidence="4" id="KW-0472">Membrane</keyword>
<name>A0ABW5TAX7_9FLAO</name>
<dbReference type="SUPFAM" id="SSF52540">
    <property type="entry name" value="P-loop containing nucleoside triphosphate hydrolases"/>
    <property type="match status" value="1"/>
</dbReference>
<dbReference type="PANTHER" id="PTHR11361">
    <property type="entry name" value="DNA MISMATCH REPAIR PROTEIN MUTS FAMILY MEMBER"/>
    <property type="match status" value="1"/>
</dbReference>
<keyword evidence="1" id="KW-0547">Nucleotide-binding</keyword>
<dbReference type="PANTHER" id="PTHR11361:SF99">
    <property type="entry name" value="DNA MISMATCH REPAIR PROTEIN"/>
    <property type="match status" value="1"/>
</dbReference>
<evidence type="ECO:0000313" key="6">
    <source>
        <dbReference type="EMBL" id="MFD2726166.1"/>
    </source>
</evidence>
<dbReference type="EMBL" id="JBHULY010000014">
    <property type="protein sequence ID" value="MFD2726166.1"/>
    <property type="molecule type" value="Genomic_DNA"/>
</dbReference>
<dbReference type="Gene3D" id="3.40.50.300">
    <property type="entry name" value="P-loop containing nucleotide triphosphate hydrolases"/>
    <property type="match status" value="1"/>
</dbReference>
<dbReference type="InterPro" id="IPR027417">
    <property type="entry name" value="P-loop_NTPase"/>
</dbReference>